<reference evidence="2 3" key="1">
    <citation type="submission" date="2020-07" db="EMBL/GenBank/DDBJ databases">
        <title>Sequencing the genomes of 1000 actinobacteria strains.</title>
        <authorList>
            <person name="Klenk H.-P."/>
        </authorList>
    </citation>
    <scope>NUCLEOTIDE SEQUENCE [LARGE SCALE GENOMIC DNA]</scope>
    <source>
        <strain evidence="2 3">DSM 22083</strain>
    </source>
</reference>
<evidence type="ECO:0000256" key="1">
    <source>
        <dbReference type="SAM" id="MobiDB-lite"/>
    </source>
</evidence>
<evidence type="ECO:0000313" key="3">
    <source>
        <dbReference type="Proteomes" id="UP000569914"/>
    </source>
</evidence>
<sequence length="79" mass="8472">MVEPWSAERPRRYSATVRSTGVRGGGAMSWIVDRGPVLLGDHEAGLIGDAGAVVEPSSSRAREPRAQRSSARLTYSSVF</sequence>
<organism evidence="2 3">
    <name type="scientific">Microlunatus parietis</name>
    <dbReference type="NCBI Taxonomy" id="682979"/>
    <lineage>
        <taxon>Bacteria</taxon>
        <taxon>Bacillati</taxon>
        <taxon>Actinomycetota</taxon>
        <taxon>Actinomycetes</taxon>
        <taxon>Propionibacteriales</taxon>
        <taxon>Propionibacteriaceae</taxon>
        <taxon>Microlunatus</taxon>
    </lineage>
</organism>
<name>A0A7Y9IDA0_9ACTN</name>
<keyword evidence="3" id="KW-1185">Reference proteome</keyword>
<feature type="region of interest" description="Disordered" evidence="1">
    <location>
        <begin position="55"/>
        <end position="79"/>
    </location>
</feature>
<feature type="compositionally biased region" description="Polar residues" evidence="1">
    <location>
        <begin position="67"/>
        <end position="79"/>
    </location>
</feature>
<dbReference type="Proteomes" id="UP000569914">
    <property type="component" value="Unassembled WGS sequence"/>
</dbReference>
<comment type="caution">
    <text evidence="2">The sequence shown here is derived from an EMBL/GenBank/DDBJ whole genome shotgun (WGS) entry which is preliminary data.</text>
</comment>
<dbReference type="EMBL" id="JACCBU010000001">
    <property type="protein sequence ID" value="NYE74816.1"/>
    <property type="molecule type" value="Genomic_DNA"/>
</dbReference>
<dbReference type="RefSeq" id="WP_179757392.1">
    <property type="nucleotide sequence ID" value="NZ_JACCBU010000001.1"/>
</dbReference>
<dbReference type="AlphaFoldDB" id="A0A7Y9IDA0"/>
<evidence type="ECO:0000313" key="2">
    <source>
        <dbReference type="EMBL" id="NYE74816.1"/>
    </source>
</evidence>
<accession>A0A7Y9IDA0</accession>
<proteinExistence type="predicted"/>
<protein>
    <submittedName>
        <fullName evidence="2">Uncharacterized protein</fullName>
    </submittedName>
</protein>
<gene>
    <name evidence="2" type="ORF">BKA15_006145</name>
</gene>